<dbReference type="RefSeq" id="WP_022402224.1">
    <property type="nucleotide sequence ID" value="NZ_JAHOOV010000014.1"/>
</dbReference>
<comment type="caution">
    <text evidence="1">The sequence shown here is derived from an EMBL/GenBank/DDBJ whole genome shotgun (WGS) entry which is preliminary data.</text>
</comment>
<sequence length="78" mass="9077">MTRVQIEKAAKNYIDDFLNDHIDYDAVNYEEDNYEAGRNNALCEFGVDIFKDGAAWRINSVWHNSKNGSSRCKYYCIS</sequence>
<dbReference type="AlphaFoldDB" id="A0AAW5C7B3"/>
<reference evidence="1" key="1">
    <citation type="submission" date="2022-01" db="EMBL/GenBank/DDBJ databases">
        <title>Collection of gut derived symbiotic bacterial strains cultured from healthy donors.</title>
        <authorList>
            <person name="Lin H."/>
            <person name="Kohout C."/>
            <person name="Waligurski E."/>
            <person name="Pamer E.G."/>
        </authorList>
    </citation>
    <scope>NUCLEOTIDE SEQUENCE</scope>
    <source>
        <strain evidence="1">DFI.1.149</strain>
    </source>
</reference>
<dbReference type="EMBL" id="JAKNDN010000024">
    <property type="protein sequence ID" value="MCG4960698.1"/>
    <property type="molecule type" value="Genomic_DNA"/>
</dbReference>
<accession>A0AAW5C7B3</accession>
<evidence type="ECO:0000313" key="2">
    <source>
        <dbReference type="Proteomes" id="UP001199750"/>
    </source>
</evidence>
<protein>
    <submittedName>
        <fullName evidence="1">Uncharacterized protein</fullName>
    </submittedName>
</protein>
<dbReference type="Proteomes" id="UP001199750">
    <property type="component" value="Unassembled WGS sequence"/>
</dbReference>
<evidence type="ECO:0000313" key="1">
    <source>
        <dbReference type="EMBL" id="MCG4960698.1"/>
    </source>
</evidence>
<name>A0AAW5C7B3_9BACT</name>
<organism evidence="1 2">
    <name type="scientific">Odoribacter splanchnicus</name>
    <dbReference type="NCBI Taxonomy" id="28118"/>
    <lineage>
        <taxon>Bacteria</taxon>
        <taxon>Pseudomonadati</taxon>
        <taxon>Bacteroidota</taxon>
        <taxon>Bacteroidia</taxon>
        <taxon>Bacteroidales</taxon>
        <taxon>Odoribacteraceae</taxon>
        <taxon>Odoribacter</taxon>
    </lineage>
</organism>
<proteinExistence type="predicted"/>
<gene>
    <name evidence="1" type="ORF">L0P03_12685</name>
</gene>